<proteinExistence type="predicted"/>
<dbReference type="EMBL" id="JADGJW010000059">
    <property type="protein sequence ID" value="KAJ3225507.1"/>
    <property type="molecule type" value="Genomic_DNA"/>
</dbReference>
<evidence type="ECO:0000313" key="1">
    <source>
        <dbReference type="EMBL" id="KAJ3225507.1"/>
    </source>
</evidence>
<gene>
    <name evidence="1" type="ORF">HK099_006645</name>
</gene>
<reference evidence="1" key="1">
    <citation type="submission" date="2020-05" db="EMBL/GenBank/DDBJ databases">
        <title>Phylogenomic resolution of chytrid fungi.</title>
        <authorList>
            <person name="Stajich J.E."/>
            <person name="Amses K."/>
            <person name="Simmons R."/>
            <person name="Seto K."/>
            <person name="Myers J."/>
            <person name="Bonds A."/>
            <person name="Quandt C.A."/>
            <person name="Barry K."/>
            <person name="Liu P."/>
            <person name="Grigoriev I."/>
            <person name="Longcore J.E."/>
            <person name="James T.Y."/>
        </authorList>
    </citation>
    <scope>NUCLEOTIDE SEQUENCE</scope>
    <source>
        <strain evidence="1">JEL0476</strain>
    </source>
</reference>
<dbReference type="AlphaFoldDB" id="A0AAD5U789"/>
<dbReference type="Proteomes" id="UP001211065">
    <property type="component" value="Unassembled WGS sequence"/>
</dbReference>
<protein>
    <submittedName>
        <fullName evidence="1">Uncharacterized protein</fullName>
    </submittedName>
</protein>
<comment type="caution">
    <text evidence="1">The sequence shown here is derived from an EMBL/GenBank/DDBJ whole genome shotgun (WGS) entry which is preliminary data.</text>
</comment>
<name>A0AAD5U789_9FUNG</name>
<sequence length="126" mass="14314">MQLLEVHAITGLLGVLIESAFNAKKITNPDENFSLLLGFNEINWIINESFIVAYSYMKLETAVFNESLKKALRITLGFIFVPFAKLRINIGVLRVQFNVTNNEQISFAHSLAFIPWGFAEVRKATY</sequence>
<accession>A0AAD5U789</accession>
<organism evidence="1 2">
    <name type="scientific">Clydaea vesicula</name>
    <dbReference type="NCBI Taxonomy" id="447962"/>
    <lineage>
        <taxon>Eukaryota</taxon>
        <taxon>Fungi</taxon>
        <taxon>Fungi incertae sedis</taxon>
        <taxon>Chytridiomycota</taxon>
        <taxon>Chytridiomycota incertae sedis</taxon>
        <taxon>Chytridiomycetes</taxon>
        <taxon>Lobulomycetales</taxon>
        <taxon>Lobulomycetaceae</taxon>
        <taxon>Clydaea</taxon>
    </lineage>
</organism>
<evidence type="ECO:0000313" key="2">
    <source>
        <dbReference type="Proteomes" id="UP001211065"/>
    </source>
</evidence>
<keyword evidence="2" id="KW-1185">Reference proteome</keyword>